<evidence type="ECO:0000313" key="14">
    <source>
        <dbReference type="Proteomes" id="UP000017819"/>
    </source>
</evidence>
<evidence type="ECO:0000256" key="9">
    <source>
        <dbReference type="ARBA" id="ARBA00023204"/>
    </source>
</evidence>
<sequence>MRLAELSHGEDRRRVTPDRPAKSISSETTFEEDVADVQLLMQTLWRLCEKVSARLKAAGLSGRSVTLKLKTPDFRTITRSHRLDNPTRLAHRLFEEGCRMLLAEADGRRAFRLLGIGATDLVTGDRADLPDLLDQRPVKLGAAEAAIDRLRERFGSDLVQRGIAFVPRPRKRETQGE</sequence>
<evidence type="ECO:0000313" key="13">
    <source>
        <dbReference type="EMBL" id="ESR23587.1"/>
    </source>
</evidence>
<dbReference type="InterPro" id="IPR036775">
    <property type="entry name" value="DNA_pol_Y-fam_lit_finger_sf"/>
</dbReference>
<dbReference type="AlphaFoldDB" id="V4QV06"/>
<keyword evidence="8" id="KW-0239">DNA-directed DNA polymerase</keyword>
<keyword evidence="7" id="KW-0460">Magnesium</keyword>
<proteinExistence type="predicted"/>
<keyword evidence="3 13" id="KW-0548">Nucleotidyltransferase</keyword>
<evidence type="ECO:0000256" key="8">
    <source>
        <dbReference type="ARBA" id="ARBA00022932"/>
    </source>
</evidence>
<gene>
    <name evidence="13" type="ORF">N177_3655</name>
</gene>
<evidence type="ECO:0000256" key="5">
    <source>
        <dbReference type="ARBA" id="ARBA00022723"/>
    </source>
</evidence>
<name>V4QV06_9HYPH</name>
<comment type="caution">
    <text evidence="13">The sequence shown here is derived from an EMBL/GenBank/DDBJ whole genome shotgun (WGS) entry which is preliminary data.</text>
</comment>
<keyword evidence="4" id="KW-0235">DNA replication</keyword>
<keyword evidence="9" id="KW-0234">DNA repair</keyword>
<evidence type="ECO:0000256" key="7">
    <source>
        <dbReference type="ARBA" id="ARBA00022842"/>
    </source>
</evidence>
<feature type="compositionally biased region" description="Basic and acidic residues" evidence="11">
    <location>
        <begin position="1"/>
        <end position="21"/>
    </location>
</feature>
<keyword evidence="2 13" id="KW-0808">Transferase</keyword>
<evidence type="ECO:0000256" key="6">
    <source>
        <dbReference type="ARBA" id="ARBA00022763"/>
    </source>
</evidence>
<dbReference type="EC" id="2.7.7.7" evidence="1"/>
<dbReference type="SUPFAM" id="SSF100879">
    <property type="entry name" value="Lesion bypass DNA polymerase (Y-family), little finger domain"/>
    <property type="match status" value="1"/>
</dbReference>
<evidence type="ECO:0000256" key="10">
    <source>
        <dbReference type="ARBA" id="ARBA00049244"/>
    </source>
</evidence>
<dbReference type="Proteomes" id="UP000017819">
    <property type="component" value="Unassembled WGS sequence"/>
</dbReference>
<organism evidence="13 14">
    <name type="scientific">Lutibaculum baratangense AMV1</name>
    <dbReference type="NCBI Taxonomy" id="631454"/>
    <lineage>
        <taxon>Bacteria</taxon>
        <taxon>Pseudomonadati</taxon>
        <taxon>Pseudomonadota</taxon>
        <taxon>Alphaproteobacteria</taxon>
        <taxon>Hyphomicrobiales</taxon>
        <taxon>Tepidamorphaceae</taxon>
        <taxon>Lutibaculum</taxon>
    </lineage>
</organism>
<dbReference type="PATRIC" id="fig|631454.5.peg.3616"/>
<accession>V4QV06</accession>
<dbReference type="GO" id="GO:0006281">
    <property type="term" value="P:DNA repair"/>
    <property type="evidence" value="ECO:0007669"/>
    <property type="project" value="UniProtKB-KW"/>
</dbReference>
<dbReference type="InterPro" id="IPR050116">
    <property type="entry name" value="DNA_polymerase-Y"/>
</dbReference>
<dbReference type="GO" id="GO:0006260">
    <property type="term" value="P:DNA replication"/>
    <property type="evidence" value="ECO:0007669"/>
    <property type="project" value="UniProtKB-KW"/>
</dbReference>
<keyword evidence="14" id="KW-1185">Reference proteome</keyword>
<dbReference type="STRING" id="631454.N177_3655"/>
<dbReference type="GO" id="GO:0009432">
    <property type="term" value="P:SOS response"/>
    <property type="evidence" value="ECO:0007669"/>
    <property type="project" value="TreeGrafter"/>
</dbReference>
<dbReference type="eggNOG" id="COG0389">
    <property type="taxonomic scope" value="Bacteria"/>
</dbReference>
<dbReference type="FunFam" id="3.30.1490.100:FF:000004">
    <property type="entry name" value="DNA polymerase IV"/>
    <property type="match status" value="1"/>
</dbReference>
<evidence type="ECO:0000256" key="2">
    <source>
        <dbReference type="ARBA" id="ARBA00022679"/>
    </source>
</evidence>
<dbReference type="Pfam" id="PF11799">
    <property type="entry name" value="IMS_C"/>
    <property type="match status" value="1"/>
</dbReference>
<keyword evidence="6" id="KW-0227">DNA damage</keyword>
<dbReference type="PANTHER" id="PTHR11076:SF33">
    <property type="entry name" value="DNA POLYMERASE KAPPA"/>
    <property type="match status" value="1"/>
</dbReference>
<keyword evidence="5" id="KW-0479">Metal-binding</keyword>
<feature type="region of interest" description="Disordered" evidence="11">
    <location>
        <begin position="1"/>
        <end position="27"/>
    </location>
</feature>
<dbReference type="GO" id="GO:0046872">
    <property type="term" value="F:metal ion binding"/>
    <property type="evidence" value="ECO:0007669"/>
    <property type="project" value="UniProtKB-KW"/>
</dbReference>
<evidence type="ECO:0000259" key="12">
    <source>
        <dbReference type="Pfam" id="PF11799"/>
    </source>
</evidence>
<evidence type="ECO:0000256" key="11">
    <source>
        <dbReference type="SAM" id="MobiDB-lite"/>
    </source>
</evidence>
<evidence type="ECO:0000256" key="3">
    <source>
        <dbReference type="ARBA" id="ARBA00022695"/>
    </source>
</evidence>
<comment type="catalytic activity">
    <reaction evidence="10">
        <text>DNA(n) + a 2'-deoxyribonucleoside 5'-triphosphate = DNA(n+1) + diphosphate</text>
        <dbReference type="Rhea" id="RHEA:22508"/>
        <dbReference type="Rhea" id="RHEA-COMP:17339"/>
        <dbReference type="Rhea" id="RHEA-COMP:17340"/>
        <dbReference type="ChEBI" id="CHEBI:33019"/>
        <dbReference type="ChEBI" id="CHEBI:61560"/>
        <dbReference type="ChEBI" id="CHEBI:173112"/>
        <dbReference type="EC" id="2.7.7.7"/>
    </reaction>
</comment>
<reference evidence="13 14" key="1">
    <citation type="journal article" date="2014" name="Genome Announc.">
        <title>Draft Genome Sequence of Lutibaculum baratangense Strain AMV1T, Isolated from a Mud Volcano in Andamans, India.</title>
        <authorList>
            <person name="Singh A."/>
            <person name="Sreenivas A."/>
            <person name="Sathyanarayana Reddy G."/>
            <person name="Pinnaka A.K."/>
            <person name="Shivaji S."/>
        </authorList>
    </citation>
    <scope>NUCLEOTIDE SEQUENCE [LARGE SCALE GENOMIC DNA]</scope>
    <source>
        <strain evidence="13 14">AMV1</strain>
    </source>
</reference>
<dbReference type="InterPro" id="IPR017961">
    <property type="entry name" value="DNA_pol_Y-fam_little_finger"/>
</dbReference>
<dbReference type="Gene3D" id="3.30.1490.100">
    <property type="entry name" value="DNA polymerase, Y-family, little finger domain"/>
    <property type="match status" value="1"/>
</dbReference>
<dbReference type="GO" id="GO:0003684">
    <property type="term" value="F:damaged DNA binding"/>
    <property type="evidence" value="ECO:0007669"/>
    <property type="project" value="InterPro"/>
</dbReference>
<dbReference type="EMBL" id="AWXZ01000039">
    <property type="protein sequence ID" value="ESR23587.1"/>
    <property type="molecule type" value="Genomic_DNA"/>
</dbReference>
<dbReference type="GO" id="GO:0042276">
    <property type="term" value="P:error-prone translesion synthesis"/>
    <property type="evidence" value="ECO:0007669"/>
    <property type="project" value="TreeGrafter"/>
</dbReference>
<dbReference type="GO" id="GO:0003887">
    <property type="term" value="F:DNA-directed DNA polymerase activity"/>
    <property type="evidence" value="ECO:0007669"/>
    <property type="project" value="UniProtKB-KW"/>
</dbReference>
<protein>
    <recommendedName>
        <fullName evidence="1">DNA-directed DNA polymerase</fullName>
        <ecNumber evidence="1">2.7.7.7</ecNumber>
    </recommendedName>
</protein>
<dbReference type="GO" id="GO:0005829">
    <property type="term" value="C:cytosol"/>
    <property type="evidence" value="ECO:0007669"/>
    <property type="project" value="TreeGrafter"/>
</dbReference>
<feature type="domain" description="DNA polymerase Y-family little finger" evidence="12">
    <location>
        <begin position="22"/>
        <end position="125"/>
    </location>
</feature>
<evidence type="ECO:0000256" key="1">
    <source>
        <dbReference type="ARBA" id="ARBA00012417"/>
    </source>
</evidence>
<dbReference type="PANTHER" id="PTHR11076">
    <property type="entry name" value="DNA REPAIR POLYMERASE UMUC / TRANSFERASE FAMILY MEMBER"/>
    <property type="match status" value="1"/>
</dbReference>
<evidence type="ECO:0000256" key="4">
    <source>
        <dbReference type="ARBA" id="ARBA00022705"/>
    </source>
</evidence>